<dbReference type="PANTHER" id="PTHR45633">
    <property type="entry name" value="60 KDA HEAT SHOCK PROTEIN, MITOCHONDRIAL"/>
    <property type="match status" value="1"/>
</dbReference>
<keyword evidence="7 9" id="KW-0413">Isomerase</keyword>
<evidence type="ECO:0000256" key="7">
    <source>
        <dbReference type="ARBA" id="ARBA00023235"/>
    </source>
</evidence>
<dbReference type="Proteomes" id="UP000321793">
    <property type="component" value="Unassembled WGS sequence"/>
</dbReference>
<evidence type="ECO:0000313" key="13">
    <source>
        <dbReference type="Proteomes" id="UP000321793"/>
    </source>
</evidence>
<dbReference type="OrthoDB" id="9766614at2"/>
<dbReference type="GO" id="GO:0009408">
    <property type="term" value="P:response to heat"/>
    <property type="evidence" value="ECO:0007669"/>
    <property type="project" value="UniProtKB-ARBA"/>
</dbReference>
<proteinExistence type="inferred from homology"/>
<evidence type="ECO:0000256" key="9">
    <source>
        <dbReference type="HAMAP-Rule" id="MF_00600"/>
    </source>
</evidence>
<gene>
    <name evidence="12" type="primary">groL2</name>
    <name evidence="9" type="synonym">groEL</name>
    <name evidence="9" type="synonym">groL</name>
    <name evidence="12" type="ORF">KLO01_07020</name>
</gene>
<dbReference type="GO" id="GO:0042603">
    <property type="term" value="C:capsule"/>
    <property type="evidence" value="ECO:0007669"/>
    <property type="project" value="UniProtKB-SubCell"/>
</dbReference>
<dbReference type="Pfam" id="PF00118">
    <property type="entry name" value="Cpn60_TCP1"/>
    <property type="match status" value="1"/>
</dbReference>
<evidence type="ECO:0000256" key="4">
    <source>
        <dbReference type="ARBA" id="ARBA00022741"/>
    </source>
</evidence>
<dbReference type="PRINTS" id="PR00298">
    <property type="entry name" value="CHAPERONIN60"/>
</dbReference>
<dbReference type="InterPro" id="IPR027409">
    <property type="entry name" value="GroEL-like_apical_dom_sf"/>
</dbReference>
<evidence type="ECO:0000256" key="10">
    <source>
        <dbReference type="RuleBase" id="RU000418"/>
    </source>
</evidence>
<dbReference type="HAMAP" id="MF_00600">
    <property type="entry name" value="CH60"/>
    <property type="match status" value="1"/>
</dbReference>
<dbReference type="AlphaFoldDB" id="A0A512SXM3"/>
<dbReference type="SUPFAM" id="SSF54849">
    <property type="entry name" value="GroEL-intermediate domain like"/>
    <property type="match status" value="1"/>
</dbReference>
<dbReference type="InterPro" id="IPR001844">
    <property type="entry name" value="Cpn60/GroEL"/>
</dbReference>
<dbReference type="GO" id="GO:0051082">
    <property type="term" value="F:unfolded protein binding"/>
    <property type="evidence" value="ECO:0007669"/>
    <property type="project" value="UniProtKB-UniRule"/>
</dbReference>
<dbReference type="GO" id="GO:0005524">
    <property type="term" value="F:ATP binding"/>
    <property type="evidence" value="ECO:0007669"/>
    <property type="project" value="UniProtKB-UniRule"/>
</dbReference>
<keyword evidence="4 9" id="KW-0547">Nucleotide-binding</keyword>
<comment type="similarity">
    <text evidence="3 9 10">Belongs to the chaperonin (HSP60) family.</text>
</comment>
<evidence type="ECO:0000256" key="5">
    <source>
        <dbReference type="ARBA" id="ARBA00022840"/>
    </source>
</evidence>
<keyword evidence="9" id="KW-0963">Cytoplasm</keyword>
<dbReference type="GO" id="GO:0005737">
    <property type="term" value="C:cytoplasm"/>
    <property type="evidence" value="ECO:0007669"/>
    <property type="project" value="UniProtKB-SubCell"/>
</dbReference>
<sequence length="541" mass="56987">MAKIIAFDEEARRGLERGMNILADAVKVTLGPKGRNVVLEKKWGAPTITNDGVSIAKEIELDDPYEKIGAELVKEVAKKTDDVAGDGTTTATVLAQALVKEGLRNVAAGANPMALKRGIEKAVAAVSDELLANAKDVETKEQIAATASISAADPQIGEMIAEAMDKVGKEGVITVEESNTFGLELELTEGMRFDKGYISHYFVTDAERMETVLDDPYVLVVNSKIGSIKDLLPLLEKVMQSGKPLLIIAEDVEGEALSTLVVNKIRGTFKSVAVKAPGFGDRRKAMLADIAILTGGQVISEEVGLKLDTAELDLLGKARKVVVTKDETTIVEGSGDADQIQGRVNQIRAEIEKSDSDYDREKLQERLAKLAGGVAVIKAGAATEVELKERKHRIEDAVRNAKAAVEEGIVAGGGVALLQAGKAAFEKLQLEGDEATGANIVRVAISAPLKQIAINGGLEGGVVTEKVSNLESGWGLNAATGEYVDLIKAGIIDPAKVTRSALQNAASIAALFLTTEAVIADKPEKSAPAMPGGDEMGGMGF</sequence>
<dbReference type="NCBIfam" id="NF009487">
    <property type="entry name" value="PRK12849.1"/>
    <property type="match status" value="1"/>
</dbReference>
<evidence type="ECO:0000256" key="6">
    <source>
        <dbReference type="ARBA" id="ARBA00023186"/>
    </source>
</evidence>
<dbReference type="InterPro" id="IPR018370">
    <property type="entry name" value="Chaperonin_Cpn60_CS"/>
</dbReference>
<evidence type="ECO:0000256" key="1">
    <source>
        <dbReference type="ARBA" id="ARBA00004191"/>
    </source>
</evidence>
<evidence type="ECO:0000256" key="8">
    <source>
        <dbReference type="ARBA" id="ARBA00025702"/>
    </source>
</evidence>
<comment type="subcellular location">
    <subcellularLocation>
        <location evidence="2">Cell surface</location>
    </subcellularLocation>
    <subcellularLocation>
        <location evidence="9">Cytoplasm</location>
    </subcellularLocation>
    <subcellularLocation>
        <location evidence="8">Secreted</location>
        <location evidence="8">Capsule</location>
    </subcellularLocation>
    <subcellularLocation>
        <location evidence="1">Secreted</location>
        <location evidence="1">Cell wall</location>
    </subcellularLocation>
</comment>
<evidence type="ECO:0000256" key="11">
    <source>
        <dbReference type="RuleBase" id="RU000419"/>
    </source>
</evidence>
<dbReference type="EMBL" id="BKBA01000003">
    <property type="protein sequence ID" value="GEQ12655.1"/>
    <property type="molecule type" value="Genomic_DNA"/>
</dbReference>
<dbReference type="SUPFAM" id="SSF52029">
    <property type="entry name" value="GroEL apical domain-like"/>
    <property type="match status" value="1"/>
</dbReference>
<feature type="binding site" evidence="9">
    <location>
        <position position="493"/>
    </location>
    <ligand>
        <name>ATP</name>
        <dbReference type="ChEBI" id="CHEBI:30616"/>
    </ligand>
</feature>
<dbReference type="NCBIfam" id="NF009488">
    <property type="entry name" value="PRK12850.1"/>
    <property type="match status" value="1"/>
</dbReference>
<dbReference type="InterPro" id="IPR027413">
    <property type="entry name" value="GROEL-like_equatorial_sf"/>
</dbReference>
<dbReference type="InterPro" id="IPR027410">
    <property type="entry name" value="TCP-1-like_intermed_sf"/>
</dbReference>
<keyword evidence="13" id="KW-1185">Reference proteome</keyword>
<organism evidence="12 13">
    <name type="scientific">Knoellia locipacati</name>
    <dbReference type="NCBI Taxonomy" id="882824"/>
    <lineage>
        <taxon>Bacteria</taxon>
        <taxon>Bacillati</taxon>
        <taxon>Actinomycetota</taxon>
        <taxon>Actinomycetes</taxon>
        <taxon>Micrococcales</taxon>
        <taxon>Intrasporangiaceae</taxon>
        <taxon>Knoellia</taxon>
    </lineage>
</organism>
<feature type="binding site" evidence="9">
    <location>
        <begin position="477"/>
        <end position="479"/>
    </location>
    <ligand>
        <name>ATP</name>
        <dbReference type="ChEBI" id="CHEBI:30616"/>
    </ligand>
</feature>
<dbReference type="GO" id="GO:0016853">
    <property type="term" value="F:isomerase activity"/>
    <property type="evidence" value="ECO:0007669"/>
    <property type="project" value="UniProtKB-KW"/>
</dbReference>
<dbReference type="FunFam" id="3.50.7.10:FF:000001">
    <property type="entry name" value="60 kDa chaperonin"/>
    <property type="match status" value="1"/>
</dbReference>
<comment type="subunit">
    <text evidence="9 11">Forms a cylinder of 14 subunits composed of two heptameric rings stacked back-to-back. Interacts with the co-chaperonin GroES.</text>
</comment>
<dbReference type="NCBIfam" id="NF009489">
    <property type="entry name" value="PRK12851.1"/>
    <property type="match status" value="1"/>
</dbReference>
<comment type="caution">
    <text evidence="12">The sequence shown here is derived from an EMBL/GenBank/DDBJ whole genome shotgun (WGS) entry which is preliminary data.</text>
</comment>
<dbReference type="GO" id="GO:0009986">
    <property type="term" value="C:cell surface"/>
    <property type="evidence" value="ECO:0007669"/>
    <property type="project" value="UniProtKB-SubCell"/>
</dbReference>
<dbReference type="GO" id="GO:0042026">
    <property type="term" value="P:protein refolding"/>
    <property type="evidence" value="ECO:0007669"/>
    <property type="project" value="UniProtKB-UniRule"/>
</dbReference>
<dbReference type="PROSITE" id="PS00296">
    <property type="entry name" value="CHAPERONINS_CPN60"/>
    <property type="match status" value="1"/>
</dbReference>
<protein>
    <recommendedName>
        <fullName evidence="9">Chaperonin GroEL</fullName>
        <ecNumber evidence="9">5.6.1.7</ecNumber>
    </recommendedName>
    <alternativeName>
        <fullName evidence="9">60 kDa chaperonin</fullName>
    </alternativeName>
    <alternativeName>
        <fullName evidence="9">Chaperonin-60</fullName>
        <shortName evidence="9">Cpn60</shortName>
    </alternativeName>
</protein>
<feature type="binding site" evidence="9">
    <location>
        <begin position="86"/>
        <end position="90"/>
    </location>
    <ligand>
        <name>ATP</name>
        <dbReference type="ChEBI" id="CHEBI:30616"/>
    </ligand>
</feature>
<dbReference type="GO" id="GO:0140662">
    <property type="term" value="F:ATP-dependent protein folding chaperone"/>
    <property type="evidence" value="ECO:0007669"/>
    <property type="project" value="InterPro"/>
</dbReference>
<evidence type="ECO:0000256" key="2">
    <source>
        <dbReference type="ARBA" id="ARBA00004241"/>
    </source>
</evidence>
<dbReference type="EC" id="5.6.1.7" evidence="9"/>
<name>A0A512SXM3_9MICO</name>
<dbReference type="Gene3D" id="3.50.7.10">
    <property type="entry name" value="GroEL"/>
    <property type="match status" value="1"/>
</dbReference>
<dbReference type="NCBIfam" id="NF000592">
    <property type="entry name" value="PRK00013.1"/>
    <property type="match status" value="1"/>
</dbReference>
<comment type="caution">
    <text evidence="9">Lacks conserved residue(s) required for the propagation of feature annotation.</text>
</comment>
<dbReference type="Gene3D" id="3.30.260.10">
    <property type="entry name" value="TCP-1-like chaperonin intermediate domain"/>
    <property type="match status" value="1"/>
</dbReference>
<dbReference type="InterPro" id="IPR002423">
    <property type="entry name" value="Cpn60/GroEL/TCP-1"/>
</dbReference>
<dbReference type="Gene3D" id="1.10.560.10">
    <property type="entry name" value="GroEL-like equatorial domain"/>
    <property type="match status" value="1"/>
</dbReference>
<comment type="function">
    <text evidence="9 11">Together with its co-chaperonin GroES, plays an essential role in assisting protein folding. The GroEL-GroES system forms a nano-cage that allows encapsulation of the non-native substrate proteins and provides a physical environment optimized to promote and accelerate protein folding.</text>
</comment>
<dbReference type="CDD" id="cd03344">
    <property type="entry name" value="GroEL"/>
    <property type="match status" value="1"/>
</dbReference>
<keyword evidence="6 9" id="KW-0143">Chaperone</keyword>
<feature type="binding site" evidence="9">
    <location>
        <position position="413"/>
    </location>
    <ligand>
        <name>ATP</name>
        <dbReference type="ChEBI" id="CHEBI:30616"/>
    </ligand>
</feature>
<evidence type="ECO:0000256" key="3">
    <source>
        <dbReference type="ARBA" id="ARBA00006607"/>
    </source>
</evidence>
<accession>A0A512SXM3</accession>
<dbReference type="RefSeq" id="WP_147062148.1">
    <property type="nucleotide sequence ID" value="NZ_BAABDN010000001.1"/>
</dbReference>
<dbReference type="SUPFAM" id="SSF48592">
    <property type="entry name" value="GroEL equatorial domain-like"/>
    <property type="match status" value="1"/>
</dbReference>
<keyword evidence="5 9" id="KW-0067">ATP-binding</keyword>
<feature type="binding site" evidence="9">
    <location>
        <begin position="29"/>
        <end position="32"/>
    </location>
    <ligand>
        <name>ATP</name>
        <dbReference type="ChEBI" id="CHEBI:30616"/>
    </ligand>
</feature>
<reference evidence="12 13" key="1">
    <citation type="submission" date="2019-07" db="EMBL/GenBank/DDBJ databases">
        <title>Whole genome shotgun sequence of Knoellia locipacati NBRC 109775.</title>
        <authorList>
            <person name="Hosoyama A."/>
            <person name="Uohara A."/>
            <person name="Ohji S."/>
            <person name="Ichikawa N."/>
        </authorList>
    </citation>
    <scope>NUCLEOTIDE SEQUENCE [LARGE SCALE GENOMIC DNA]</scope>
    <source>
        <strain evidence="12 13">NBRC 109775</strain>
    </source>
</reference>
<dbReference type="NCBIfam" id="TIGR02348">
    <property type="entry name" value="GroEL"/>
    <property type="match status" value="1"/>
</dbReference>
<evidence type="ECO:0000313" key="12">
    <source>
        <dbReference type="EMBL" id="GEQ12655.1"/>
    </source>
</evidence>